<organism evidence="11 12">
    <name type="scientific">Yersinia pseudotuberculosis</name>
    <dbReference type="NCBI Taxonomy" id="633"/>
    <lineage>
        <taxon>Bacteria</taxon>
        <taxon>Pseudomonadati</taxon>
        <taxon>Pseudomonadota</taxon>
        <taxon>Gammaproteobacteria</taxon>
        <taxon>Enterobacterales</taxon>
        <taxon>Yersiniaceae</taxon>
        <taxon>Yersinia</taxon>
    </lineage>
</organism>
<dbReference type="AlphaFoldDB" id="A0A0T9JKG0"/>
<sequence>MLIETLLIGLVAGVAGVDLFNGLTHIHRPLVIGPLVGLILGDVYTGLLVGGSLELVWMGMVPLAGAQPPNVVIGGVIGTAFAILTQSDPKIAIGIAVPFAIAVQGCITILFTLYSPLMHKCDQMVEKLNWRGVEWVNYFGIMILFCFYFIVAFLPLYFGASTATALVQKSPQWLLDGLSVAGGMMPAIGFAMLMKIMLKKTYAPYFILGFLSVTYLNLPILAIALGALSIALIDYFNTTRSAAAEETDNHNSPNNHSASKEAKDGI</sequence>
<dbReference type="EMBL" id="UHJC01000001">
    <property type="protein sequence ID" value="SUP85172.1"/>
    <property type="molecule type" value="Genomic_DNA"/>
</dbReference>
<dbReference type="InterPro" id="IPR047835">
    <property type="entry name" value="PTS_IIC_GalNAc_AgaW-like"/>
</dbReference>
<dbReference type="GO" id="GO:0016740">
    <property type="term" value="F:transferase activity"/>
    <property type="evidence" value="ECO:0007669"/>
    <property type="project" value="UniProtKB-KW"/>
</dbReference>
<evidence type="ECO:0000256" key="6">
    <source>
        <dbReference type="ARBA" id="ARBA00022692"/>
    </source>
</evidence>
<feature type="transmembrane region" description="Helical" evidence="10">
    <location>
        <begin position="69"/>
        <end position="85"/>
    </location>
</feature>
<feature type="transmembrane region" description="Helical" evidence="10">
    <location>
        <begin position="135"/>
        <end position="158"/>
    </location>
</feature>
<keyword evidence="3" id="KW-1003">Cell membrane</keyword>
<accession>A0A0T9JKG0</accession>
<proteinExistence type="predicted"/>
<feature type="transmembrane region" description="Helical" evidence="10">
    <location>
        <begin position="205"/>
        <end position="233"/>
    </location>
</feature>
<keyword evidence="11" id="KW-0808">Transferase</keyword>
<protein>
    <submittedName>
        <fullName evidence="11">Phosphotransferase system PTS</fullName>
    </submittedName>
</protein>
<evidence type="ECO:0000313" key="12">
    <source>
        <dbReference type="Proteomes" id="UP000255087"/>
    </source>
</evidence>
<feature type="region of interest" description="Disordered" evidence="9">
    <location>
        <begin position="244"/>
        <end position="266"/>
    </location>
</feature>
<keyword evidence="4" id="KW-0762">Sugar transport</keyword>
<evidence type="ECO:0000256" key="4">
    <source>
        <dbReference type="ARBA" id="ARBA00022597"/>
    </source>
</evidence>
<evidence type="ECO:0000313" key="11">
    <source>
        <dbReference type="EMBL" id="SUP85172.1"/>
    </source>
</evidence>
<evidence type="ECO:0000256" key="5">
    <source>
        <dbReference type="ARBA" id="ARBA00022683"/>
    </source>
</evidence>
<feature type="transmembrane region" description="Helical" evidence="10">
    <location>
        <begin position="32"/>
        <end position="57"/>
    </location>
</feature>
<dbReference type="PANTHER" id="PTHR32502">
    <property type="entry name" value="N-ACETYLGALACTOSAMINE PERMEASE II COMPONENT-RELATED"/>
    <property type="match status" value="1"/>
</dbReference>
<gene>
    <name evidence="11" type="primary">agaC_1</name>
    <name evidence="11" type="ORF">NCTC8580_03496</name>
</gene>
<dbReference type="GO" id="GO:0005886">
    <property type="term" value="C:plasma membrane"/>
    <property type="evidence" value="ECO:0007669"/>
    <property type="project" value="UniProtKB-SubCell"/>
</dbReference>
<keyword evidence="8 10" id="KW-0472">Membrane</keyword>
<keyword evidence="6 10" id="KW-0812">Transmembrane</keyword>
<evidence type="ECO:0000256" key="7">
    <source>
        <dbReference type="ARBA" id="ARBA00022989"/>
    </source>
</evidence>
<dbReference type="GO" id="GO:0009401">
    <property type="term" value="P:phosphoenolpyruvate-dependent sugar phosphotransferase system"/>
    <property type="evidence" value="ECO:0007669"/>
    <property type="project" value="UniProtKB-KW"/>
</dbReference>
<dbReference type="InterPro" id="IPR050303">
    <property type="entry name" value="GatZ_KbaZ_carbometab"/>
</dbReference>
<dbReference type="PANTHER" id="PTHR32502:SF8">
    <property type="entry name" value="N-ACETYLGALACTOSAMINE PERMEASE IIC COMPONENT 1"/>
    <property type="match status" value="1"/>
</dbReference>
<reference evidence="11 12" key="1">
    <citation type="submission" date="2018-06" db="EMBL/GenBank/DDBJ databases">
        <authorList>
            <consortium name="Pathogen Informatics"/>
            <person name="Doyle S."/>
        </authorList>
    </citation>
    <scope>NUCLEOTIDE SEQUENCE [LARGE SCALE GENOMIC DNA]</scope>
    <source>
        <strain evidence="11 12">NCTC8580</strain>
    </source>
</reference>
<evidence type="ECO:0000256" key="1">
    <source>
        <dbReference type="ARBA" id="ARBA00004651"/>
    </source>
</evidence>
<feature type="transmembrane region" description="Helical" evidence="10">
    <location>
        <begin position="178"/>
        <end position="198"/>
    </location>
</feature>
<dbReference type="NCBIfam" id="NF040757">
    <property type="entry name" value="AgaW"/>
    <property type="match status" value="1"/>
</dbReference>
<keyword evidence="2" id="KW-0813">Transport</keyword>
<keyword evidence="7 10" id="KW-1133">Transmembrane helix</keyword>
<comment type="subcellular location">
    <subcellularLocation>
        <location evidence="1">Cell membrane</location>
        <topology evidence="1">Multi-pass membrane protein</topology>
    </subcellularLocation>
</comment>
<evidence type="ECO:0000256" key="3">
    <source>
        <dbReference type="ARBA" id="ARBA00022475"/>
    </source>
</evidence>
<evidence type="ECO:0000256" key="8">
    <source>
        <dbReference type="ARBA" id="ARBA00023136"/>
    </source>
</evidence>
<dbReference type="Proteomes" id="UP000255087">
    <property type="component" value="Unassembled WGS sequence"/>
</dbReference>
<dbReference type="RefSeq" id="WP_033851573.1">
    <property type="nucleotide sequence ID" value="NZ_AP031363.1"/>
</dbReference>
<evidence type="ECO:0000256" key="9">
    <source>
        <dbReference type="SAM" id="MobiDB-lite"/>
    </source>
</evidence>
<dbReference type="Pfam" id="PF03609">
    <property type="entry name" value="EII-Sor"/>
    <property type="match status" value="1"/>
</dbReference>
<keyword evidence="5" id="KW-0598">Phosphotransferase system</keyword>
<name>A0A0T9JKG0_YERPU</name>
<dbReference type="PROSITE" id="PS51106">
    <property type="entry name" value="PTS_EIIC_TYPE_4"/>
    <property type="match status" value="1"/>
</dbReference>
<evidence type="ECO:0000256" key="10">
    <source>
        <dbReference type="SAM" id="Phobius"/>
    </source>
</evidence>
<evidence type="ECO:0000256" key="2">
    <source>
        <dbReference type="ARBA" id="ARBA00022448"/>
    </source>
</evidence>
<feature type="transmembrane region" description="Helical" evidence="10">
    <location>
        <begin position="91"/>
        <end position="114"/>
    </location>
</feature>
<dbReference type="InterPro" id="IPR004700">
    <property type="entry name" value="PTS_IIC_man"/>
</dbReference>